<reference evidence="2" key="1">
    <citation type="submission" date="2016-11" db="UniProtKB">
        <authorList>
            <consortium name="WormBaseParasite"/>
        </authorList>
    </citation>
    <scope>IDENTIFICATION</scope>
    <source>
        <strain evidence="2">KR3021</strain>
    </source>
</reference>
<protein>
    <submittedName>
        <fullName evidence="2">AN1-type domain-containing protein</fullName>
    </submittedName>
</protein>
<evidence type="ECO:0000313" key="2">
    <source>
        <dbReference type="WBParaSite" id="RSKR_0000425200.1"/>
    </source>
</evidence>
<accession>A0AC35TTK3</accession>
<sequence length="159" mass="17724">MENQKSAPSTEICRAGCGFYGSAANEGLCSQCYKVLNDDKVRKGVEKYATNKTSTSNTPTKHSLLEEEFIASDKIGEVGESLAEEEDKKEEPLKKPTNRCHLCNKKVGLTGYSCRCGGIYCSSHRYDNTHACTYDYKSEERKQIAKNNEAASFKKIDKI</sequence>
<dbReference type="Proteomes" id="UP000095286">
    <property type="component" value="Unplaced"/>
</dbReference>
<organism evidence="1 2">
    <name type="scientific">Rhabditophanes sp. KR3021</name>
    <dbReference type="NCBI Taxonomy" id="114890"/>
    <lineage>
        <taxon>Eukaryota</taxon>
        <taxon>Metazoa</taxon>
        <taxon>Ecdysozoa</taxon>
        <taxon>Nematoda</taxon>
        <taxon>Chromadorea</taxon>
        <taxon>Rhabditida</taxon>
        <taxon>Tylenchina</taxon>
        <taxon>Panagrolaimomorpha</taxon>
        <taxon>Strongyloidoidea</taxon>
        <taxon>Alloionematidae</taxon>
        <taxon>Rhabditophanes</taxon>
    </lineage>
</organism>
<evidence type="ECO:0000313" key="1">
    <source>
        <dbReference type="Proteomes" id="UP000095286"/>
    </source>
</evidence>
<name>A0AC35TTK3_9BILA</name>
<dbReference type="WBParaSite" id="RSKR_0000425200.1">
    <property type="protein sequence ID" value="RSKR_0000425200.1"/>
    <property type="gene ID" value="RSKR_0000425200"/>
</dbReference>
<proteinExistence type="predicted"/>